<reference evidence="2 3" key="1">
    <citation type="journal article" date="2016" name="Mol. Biol. Evol.">
        <title>Comparative Genomics of Early-Diverging Mushroom-Forming Fungi Provides Insights into the Origins of Lignocellulose Decay Capabilities.</title>
        <authorList>
            <person name="Nagy L.G."/>
            <person name="Riley R."/>
            <person name="Tritt A."/>
            <person name="Adam C."/>
            <person name="Daum C."/>
            <person name="Floudas D."/>
            <person name="Sun H."/>
            <person name="Yadav J.S."/>
            <person name="Pangilinan J."/>
            <person name="Larsson K.H."/>
            <person name="Matsuura K."/>
            <person name="Barry K."/>
            <person name="Labutti K."/>
            <person name="Kuo R."/>
            <person name="Ohm R.A."/>
            <person name="Bhattacharya S.S."/>
            <person name="Shirouzu T."/>
            <person name="Yoshinaga Y."/>
            <person name="Martin F.M."/>
            <person name="Grigoriev I.V."/>
            <person name="Hibbett D.S."/>
        </authorList>
    </citation>
    <scope>NUCLEOTIDE SEQUENCE [LARGE SCALE GENOMIC DNA]</scope>
    <source>
        <strain evidence="2 3">93-53</strain>
    </source>
</reference>
<dbReference type="EMBL" id="KV427615">
    <property type="protein sequence ID" value="KZT08516.1"/>
    <property type="molecule type" value="Genomic_DNA"/>
</dbReference>
<proteinExistence type="predicted"/>
<name>A0A165F738_9APHY</name>
<dbReference type="InParanoid" id="A0A165F738"/>
<dbReference type="AlphaFoldDB" id="A0A165F738"/>
<dbReference type="GO" id="GO:0003676">
    <property type="term" value="F:nucleic acid binding"/>
    <property type="evidence" value="ECO:0007669"/>
    <property type="project" value="InterPro"/>
</dbReference>
<organism evidence="2 3">
    <name type="scientific">Laetiporus sulphureus 93-53</name>
    <dbReference type="NCBI Taxonomy" id="1314785"/>
    <lineage>
        <taxon>Eukaryota</taxon>
        <taxon>Fungi</taxon>
        <taxon>Dikarya</taxon>
        <taxon>Basidiomycota</taxon>
        <taxon>Agaricomycotina</taxon>
        <taxon>Agaricomycetes</taxon>
        <taxon>Polyporales</taxon>
        <taxon>Laetiporus</taxon>
    </lineage>
</organism>
<dbReference type="RefSeq" id="XP_040766256.1">
    <property type="nucleotide sequence ID" value="XM_040910652.1"/>
</dbReference>
<dbReference type="PANTHER" id="PTHR35871">
    <property type="entry name" value="EXPRESSED PROTEIN"/>
    <property type="match status" value="1"/>
</dbReference>
<dbReference type="PANTHER" id="PTHR35871:SF1">
    <property type="entry name" value="CXC1-LIKE CYSTEINE CLUSTER ASSOCIATED WITH KDZ TRANSPOSASES DOMAIN-CONTAINING PROTEIN"/>
    <property type="match status" value="1"/>
</dbReference>
<evidence type="ECO:0000313" key="3">
    <source>
        <dbReference type="Proteomes" id="UP000076871"/>
    </source>
</evidence>
<evidence type="ECO:0000313" key="2">
    <source>
        <dbReference type="EMBL" id="KZT08516.1"/>
    </source>
</evidence>
<dbReference type="GeneID" id="63827681"/>
<protein>
    <submittedName>
        <fullName evidence="2">Uncharacterized protein</fullName>
    </submittedName>
</protein>
<dbReference type="Proteomes" id="UP000076871">
    <property type="component" value="Unassembled WGS sequence"/>
</dbReference>
<evidence type="ECO:0000256" key="1">
    <source>
        <dbReference type="SAM" id="MobiDB-lite"/>
    </source>
</evidence>
<accession>A0A165F738</accession>
<gene>
    <name evidence="2" type="ORF">LAESUDRAFT_736015</name>
</gene>
<keyword evidence="3" id="KW-1185">Reference proteome</keyword>
<feature type="region of interest" description="Disordered" evidence="1">
    <location>
        <begin position="28"/>
        <end position="119"/>
    </location>
</feature>
<feature type="compositionally biased region" description="Polar residues" evidence="1">
    <location>
        <begin position="29"/>
        <end position="41"/>
    </location>
</feature>
<dbReference type="OrthoDB" id="3218065at2759"/>
<feature type="compositionally biased region" description="Low complexity" evidence="1">
    <location>
        <begin position="92"/>
        <end position="104"/>
    </location>
</feature>
<sequence length="468" mass="53094">MAIINAEVGQCTSAGAKLMRNFFKAATDLSESSQNEQCSSRSTDHEESNDDIHSAAVPASDEIFRGYLSDEPGASDTDDPEIEAARKRDDSTTSSRTRPRSPSSMHIVTPPPRKHAKRNVPACVVRANAQEARHKERVKGLNAIEKLVNSKRYQFSHLHMVIHNKRSGTEASKLAAESYGFAANWGGRLVHVWVWKWLESRELPESMKGRHVKSYTLLDDPNTCMELRPFMRSNKWSMNPEKLAEFSKGQMVPQVAEQYLRQLKYMELELFSRIHLKVSKGISLRTTLCWLHQEGFHYTANDGKARSWLPKGEQPLKKKGVGCGMHQSDVICSTFEWLEEASQSLEYGKDYEGYWNGEKFVKQVSCSDSEKIIPAFERKHGPGFQACIFVDHSQGHSAYAEDALLVSCMNMQPGGKQAHMRDGWFIRNELNPIEFFWGAVKKYLCDNCDYTFKTLQENLPNALTSVDL</sequence>
<dbReference type="Gene3D" id="3.30.420.10">
    <property type="entry name" value="Ribonuclease H-like superfamily/Ribonuclease H"/>
    <property type="match status" value="1"/>
</dbReference>
<dbReference type="InterPro" id="IPR036397">
    <property type="entry name" value="RNaseH_sf"/>
</dbReference>
<feature type="compositionally biased region" description="Basic and acidic residues" evidence="1">
    <location>
        <begin position="42"/>
        <end position="53"/>
    </location>
</feature>